<evidence type="ECO:0000256" key="5">
    <source>
        <dbReference type="ARBA" id="ARBA00022692"/>
    </source>
</evidence>
<dbReference type="EMBL" id="JACHHJ010000006">
    <property type="protein sequence ID" value="MBB6451357.1"/>
    <property type="molecule type" value="Genomic_DNA"/>
</dbReference>
<evidence type="ECO:0000256" key="6">
    <source>
        <dbReference type="ARBA" id="ARBA00022737"/>
    </source>
</evidence>
<keyword evidence="8 13" id="KW-0443">Lipid metabolism</keyword>
<dbReference type="AlphaFoldDB" id="A0A841PR32"/>
<accession>A0A841PR32</accession>
<dbReference type="SUPFAM" id="SSF56024">
    <property type="entry name" value="Phospholipase D/nuclease"/>
    <property type="match status" value="2"/>
</dbReference>
<dbReference type="PANTHER" id="PTHR21248">
    <property type="entry name" value="CARDIOLIPIN SYNTHASE"/>
    <property type="match status" value="1"/>
</dbReference>
<evidence type="ECO:0000256" key="9">
    <source>
        <dbReference type="ARBA" id="ARBA00023136"/>
    </source>
</evidence>
<evidence type="ECO:0000256" key="10">
    <source>
        <dbReference type="ARBA" id="ARBA00023209"/>
    </source>
</evidence>
<feature type="transmembrane region" description="Helical" evidence="13">
    <location>
        <begin position="35"/>
        <end position="54"/>
    </location>
</feature>
<comment type="caution">
    <text evidence="13">Lacks conserved residue(s) required for the propagation of feature annotation.</text>
</comment>
<evidence type="ECO:0000256" key="3">
    <source>
        <dbReference type="ARBA" id="ARBA00022516"/>
    </source>
</evidence>
<dbReference type="InterPro" id="IPR001736">
    <property type="entry name" value="PLipase_D/transphosphatidylase"/>
</dbReference>
<dbReference type="Pfam" id="PF13396">
    <property type="entry name" value="PLDc_N"/>
    <property type="match status" value="1"/>
</dbReference>
<evidence type="ECO:0000256" key="1">
    <source>
        <dbReference type="ARBA" id="ARBA00004651"/>
    </source>
</evidence>
<dbReference type="Gene3D" id="3.30.870.10">
    <property type="entry name" value="Endonuclease Chain A"/>
    <property type="match status" value="2"/>
</dbReference>
<keyword evidence="7 13" id="KW-1133">Transmembrane helix</keyword>
<proteinExistence type="inferred from homology"/>
<keyword evidence="11 13" id="KW-1208">Phospholipid metabolism</keyword>
<dbReference type="Proteomes" id="UP000568839">
    <property type="component" value="Unassembled WGS sequence"/>
</dbReference>
<feature type="active site" evidence="13">
    <location>
        <position position="229"/>
    </location>
</feature>
<dbReference type="GO" id="GO:0005886">
    <property type="term" value="C:plasma membrane"/>
    <property type="evidence" value="ECO:0007669"/>
    <property type="project" value="UniProtKB-SubCell"/>
</dbReference>
<keyword evidence="10 13" id="KW-0594">Phospholipid biosynthesis</keyword>
<gene>
    <name evidence="16" type="ORF">HNR44_003364</name>
</gene>
<keyword evidence="3 13" id="KW-0444">Lipid biosynthesis</keyword>
<evidence type="ECO:0000256" key="13">
    <source>
        <dbReference type="HAMAP-Rule" id="MF_01916"/>
    </source>
</evidence>
<dbReference type="EC" id="2.7.8.-" evidence="13 14"/>
<keyword evidence="6" id="KW-0677">Repeat</keyword>
<comment type="subcellular location">
    <subcellularLocation>
        <location evidence="1 13">Cell membrane</location>
        <topology evidence="1 13">Multi-pass membrane protein</topology>
    </subcellularLocation>
</comment>
<organism evidence="16 17">
    <name type="scientific">Geomicrobium halophilum</name>
    <dbReference type="NCBI Taxonomy" id="549000"/>
    <lineage>
        <taxon>Bacteria</taxon>
        <taxon>Bacillati</taxon>
        <taxon>Bacillota</taxon>
        <taxon>Bacilli</taxon>
        <taxon>Bacillales</taxon>
        <taxon>Geomicrobium</taxon>
    </lineage>
</organism>
<evidence type="ECO:0000256" key="7">
    <source>
        <dbReference type="ARBA" id="ARBA00022989"/>
    </source>
</evidence>
<feature type="active site" evidence="13">
    <location>
        <position position="402"/>
    </location>
</feature>
<feature type="domain" description="PLD phosphodiesterase" evidence="15">
    <location>
        <begin position="395"/>
        <end position="422"/>
    </location>
</feature>
<evidence type="ECO:0000256" key="8">
    <source>
        <dbReference type="ARBA" id="ARBA00023098"/>
    </source>
</evidence>
<keyword evidence="17" id="KW-1185">Reference proteome</keyword>
<dbReference type="GO" id="GO:0008808">
    <property type="term" value="F:cardiolipin synthase activity"/>
    <property type="evidence" value="ECO:0007669"/>
    <property type="project" value="UniProtKB-UniRule"/>
</dbReference>
<evidence type="ECO:0000313" key="16">
    <source>
        <dbReference type="EMBL" id="MBB6451357.1"/>
    </source>
</evidence>
<feature type="domain" description="PLD phosphodiesterase" evidence="15">
    <location>
        <begin position="217"/>
        <end position="244"/>
    </location>
</feature>
<protein>
    <recommendedName>
        <fullName evidence="13 14">Cardiolipin synthase</fullName>
        <shortName evidence="13">CL synthase</shortName>
        <ecNumber evidence="13 14">2.7.8.-</ecNumber>
    </recommendedName>
</protein>
<dbReference type="PROSITE" id="PS50035">
    <property type="entry name" value="PLD"/>
    <property type="match status" value="2"/>
</dbReference>
<dbReference type="CDD" id="cd09112">
    <property type="entry name" value="PLDc_CLS_2"/>
    <property type="match status" value="1"/>
</dbReference>
<evidence type="ECO:0000256" key="14">
    <source>
        <dbReference type="NCBIfam" id="TIGR04265"/>
    </source>
</evidence>
<dbReference type="NCBIfam" id="TIGR04265">
    <property type="entry name" value="bac_cardiolipin"/>
    <property type="match status" value="1"/>
</dbReference>
<dbReference type="FunFam" id="3.30.870.10:FF:000014">
    <property type="entry name" value="Cardiolipin synthase"/>
    <property type="match status" value="1"/>
</dbReference>
<evidence type="ECO:0000256" key="11">
    <source>
        <dbReference type="ARBA" id="ARBA00023264"/>
    </source>
</evidence>
<keyword evidence="2 13" id="KW-1003">Cell membrane</keyword>
<dbReference type="FunFam" id="3.30.870.10:FF:000021">
    <property type="entry name" value="Cardiolipin synthase"/>
    <property type="match status" value="1"/>
</dbReference>
<feature type="active site" evidence="13">
    <location>
        <position position="224"/>
    </location>
</feature>
<dbReference type="RefSeq" id="WP_184405438.1">
    <property type="nucleotide sequence ID" value="NZ_JACHHJ010000006.1"/>
</dbReference>
<comment type="caution">
    <text evidence="16">The sequence shown here is derived from an EMBL/GenBank/DDBJ whole genome shotgun (WGS) entry which is preliminary data.</text>
</comment>
<dbReference type="InterPro" id="IPR025202">
    <property type="entry name" value="PLD-like_dom"/>
</dbReference>
<keyword evidence="4 13" id="KW-0808">Transferase</keyword>
<name>A0A841PR32_9BACL</name>
<dbReference type="InterPro" id="IPR030874">
    <property type="entry name" value="Cardiolipin_synth_Firmi"/>
</dbReference>
<evidence type="ECO:0000256" key="2">
    <source>
        <dbReference type="ARBA" id="ARBA00022475"/>
    </source>
</evidence>
<feature type="active site" evidence="13">
    <location>
        <position position="400"/>
    </location>
</feature>
<reference evidence="16 17" key="1">
    <citation type="submission" date="2020-08" db="EMBL/GenBank/DDBJ databases">
        <title>Genomic Encyclopedia of Type Strains, Phase IV (KMG-IV): sequencing the most valuable type-strain genomes for metagenomic binning, comparative biology and taxonomic classification.</title>
        <authorList>
            <person name="Goeker M."/>
        </authorList>
    </citation>
    <scope>NUCLEOTIDE SEQUENCE [LARGE SCALE GENOMIC DNA]</scope>
    <source>
        <strain evidence="16 17">DSM 21769</strain>
    </source>
</reference>
<evidence type="ECO:0000256" key="12">
    <source>
        <dbReference type="ARBA" id="ARBA00057569"/>
    </source>
</evidence>
<feature type="active site" evidence="13">
    <location>
        <position position="222"/>
    </location>
</feature>
<evidence type="ECO:0000259" key="15">
    <source>
        <dbReference type="PROSITE" id="PS50035"/>
    </source>
</evidence>
<keyword evidence="5 13" id="KW-0812">Transmembrane</keyword>
<dbReference type="PANTHER" id="PTHR21248:SF22">
    <property type="entry name" value="PHOSPHOLIPASE D"/>
    <property type="match status" value="1"/>
</dbReference>
<keyword evidence="9 13" id="KW-0472">Membrane</keyword>
<comment type="function">
    <text evidence="12 13">Catalyzes the reversible phosphatidyl group transfer from one phosphatidylglycerol molecule to another to form cardiolipin (CL) (diphosphatidylglycerol) and glycerol.</text>
</comment>
<dbReference type="InterPro" id="IPR027379">
    <property type="entry name" value="CLS_N"/>
</dbReference>
<evidence type="ECO:0000313" key="17">
    <source>
        <dbReference type="Proteomes" id="UP000568839"/>
    </source>
</evidence>
<feature type="active site" evidence="13">
    <location>
        <position position="407"/>
    </location>
</feature>
<dbReference type="SMART" id="SM00155">
    <property type="entry name" value="PLDc"/>
    <property type="match status" value="2"/>
</dbReference>
<dbReference type="Pfam" id="PF13091">
    <property type="entry name" value="PLDc_2"/>
    <property type="match status" value="2"/>
</dbReference>
<comment type="similarity">
    <text evidence="13">Belongs to the phospholipase D family. Cardiolipin synthase subfamily.</text>
</comment>
<evidence type="ECO:0000256" key="4">
    <source>
        <dbReference type="ARBA" id="ARBA00022679"/>
    </source>
</evidence>
<dbReference type="HAMAP" id="MF_01916">
    <property type="entry name" value="Cardiolipin_synth_Cls"/>
    <property type="match status" value="1"/>
</dbReference>
<dbReference type="GO" id="GO:0032049">
    <property type="term" value="P:cardiolipin biosynthetic process"/>
    <property type="evidence" value="ECO:0007669"/>
    <property type="project" value="UniProtKB-UniRule"/>
</dbReference>
<sequence length="482" mass="55467">MEVFSILFGLLVFINIVFGAIIVFMERRDIQATWAWLLILTFIPFLGFVLYLVLGQNLSRKRLFHWDGIEKIGLKDLITEQLRTMNDNSFDFRCETSSNSRNLITMLLRSDGAVLTQDNDIDVFTDGVDKFSQLLADIAAAKDHIHLQYYIFRNDNIGQRIIRLLTEKAQEGIEVRVLYDDMGSRKLSRKHFRALAEAGGEVGVFFPSRIPYINSRLNYRNHRKMVIIDGAIAYVGGFNVGDEYLGHSKKMGYWRDSHLRLQGSAVNAVQTRFILDWNQASKNHEIEYAPRFFLEQKTKGDIAAQIVSSGPDSEWEQIKNGYIKMITSAHESVFIQTPYFIPDASLLDALRIAALAGKDVRVMIPNKPDHIFVYWATYSHMGELLKAGVRFYIYEKGFIHSKMIVVDHSIGSIGTANIDMRSFRLNFEVNVFLYHQATGEKLAAIFEEDQKNSSEMTQQRYHDRGMWIRFKESISRLLSPIL</sequence>
<dbReference type="InterPro" id="IPR022924">
    <property type="entry name" value="Cardiolipin_synthase"/>
</dbReference>
<dbReference type="CDD" id="cd09110">
    <property type="entry name" value="PLDc_CLS_1"/>
    <property type="match status" value="1"/>
</dbReference>
<comment type="catalytic activity">
    <reaction evidence="13">
        <text>2 a 1,2-diacyl-sn-glycero-3-phospho-(1'-sn-glycerol) = a cardiolipin + glycerol</text>
        <dbReference type="Rhea" id="RHEA:31451"/>
        <dbReference type="ChEBI" id="CHEBI:17754"/>
        <dbReference type="ChEBI" id="CHEBI:62237"/>
        <dbReference type="ChEBI" id="CHEBI:64716"/>
    </reaction>
</comment>